<dbReference type="GO" id="GO:0022857">
    <property type="term" value="F:transmembrane transporter activity"/>
    <property type="evidence" value="ECO:0007669"/>
    <property type="project" value="InterPro"/>
</dbReference>
<feature type="transmembrane region" description="Helical" evidence="6">
    <location>
        <begin position="241"/>
        <end position="260"/>
    </location>
</feature>
<keyword evidence="5 6" id="KW-0472">Membrane</keyword>
<accession>A0A5N6QBP0</accession>
<dbReference type="InterPro" id="IPR006043">
    <property type="entry name" value="NCS2"/>
</dbReference>
<evidence type="ECO:0000256" key="4">
    <source>
        <dbReference type="ARBA" id="ARBA00022989"/>
    </source>
</evidence>
<sequence length="307" mass="34010">MLILFIAFSQYLKSFQFRKLPVLERFALLISVTVIWAYAHLLTASGAYKHRPDLTQANCRTDRANLISTAPWIKIPYPLQWGAPTFDAGHAFGMMAAVLVSLIESTGAYKAASRLASATPPPAHVLSRGIGWQGIGILLSGLFGTLTGSAVSVENVGLLGSTRVGSRRVIQISAGFMIFFSMLASVGLSFLQFTNMNSMRNLFITGVAFFLGLSVPEYFREYTAKALHGPAHTSAVWFNDFLNTIFFSSPTVALIVAIFLDNTLDYKESAIDRGMPWWVKFRAFKGDSRNEEFYTLPFNLNRFFPPS</sequence>
<feature type="transmembrane region" description="Helical" evidence="6">
    <location>
        <begin position="26"/>
        <end position="48"/>
    </location>
</feature>
<name>A0A5N6QBP0_9ROSI</name>
<dbReference type="AlphaFoldDB" id="A0A5N6QBP0"/>
<dbReference type="EMBL" id="CM017321">
    <property type="protein sequence ID" value="KAE7995871.1"/>
    <property type="molecule type" value="Genomic_DNA"/>
</dbReference>
<keyword evidence="3 6" id="KW-0812">Transmembrane</keyword>
<keyword evidence="4 6" id="KW-1133">Transmembrane helix</keyword>
<dbReference type="GO" id="GO:0016020">
    <property type="term" value="C:membrane"/>
    <property type="evidence" value="ECO:0007669"/>
    <property type="project" value="UniProtKB-SubCell"/>
</dbReference>
<evidence type="ECO:0000256" key="1">
    <source>
        <dbReference type="ARBA" id="ARBA00004141"/>
    </source>
</evidence>
<evidence type="ECO:0000313" key="8">
    <source>
        <dbReference type="Proteomes" id="UP000327013"/>
    </source>
</evidence>
<evidence type="ECO:0000256" key="5">
    <source>
        <dbReference type="ARBA" id="ARBA00023136"/>
    </source>
</evidence>
<dbReference type="PANTHER" id="PTHR11119">
    <property type="entry name" value="XANTHINE-URACIL / VITAMIN C PERMEASE FAMILY MEMBER"/>
    <property type="match status" value="1"/>
</dbReference>
<keyword evidence="8" id="KW-1185">Reference proteome</keyword>
<comment type="similarity">
    <text evidence="2">Belongs to the nucleobase:cation symporter-2 (NCS2) (TC 2.A.40) family.</text>
</comment>
<gene>
    <name evidence="7" type="ORF">FH972_000634</name>
</gene>
<evidence type="ECO:0000256" key="2">
    <source>
        <dbReference type="ARBA" id="ARBA00008821"/>
    </source>
</evidence>
<dbReference type="Proteomes" id="UP000327013">
    <property type="component" value="Chromosome 1"/>
</dbReference>
<evidence type="ECO:0000256" key="6">
    <source>
        <dbReference type="SAM" id="Phobius"/>
    </source>
</evidence>
<feature type="transmembrane region" description="Helical" evidence="6">
    <location>
        <begin position="202"/>
        <end position="219"/>
    </location>
</feature>
<proteinExistence type="inferred from homology"/>
<dbReference type="Pfam" id="PF00860">
    <property type="entry name" value="Xan_ur_permease"/>
    <property type="match status" value="1"/>
</dbReference>
<reference evidence="7 8" key="1">
    <citation type="submission" date="2019-06" db="EMBL/GenBank/DDBJ databases">
        <title>A chromosomal-level reference genome of Carpinus fangiana (Coryloideae, Betulaceae).</title>
        <authorList>
            <person name="Yang X."/>
            <person name="Wang Z."/>
            <person name="Zhang L."/>
            <person name="Hao G."/>
            <person name="Liu J."/>
            <person name="Yang Y."/>
        </authorList>
    </citation>
    <scope>NUCLEOTIDE SEQUENCE [LARGE SCALE GENOMIC DNA]</scope>
    <source>
        <strain evidence="7">Cfa_2016G</strain>
        <tissue evidence="7">Leaf</tissue>
    </source>
</reference>
<feature type="transmembrane region" description="Helical" evidence="6">
    <location>
        <begin position="88"/>
        <end position="109"/>
    </location>
</feature>
<organism evidence="7 8">
    <name type="scientific">Carpinus fangiana</name>
    <dbReference type="NCBI Taxonomy" id="176857"/>
    <lineage>
        <taxon>Eukaryota</taxon>
        <taxon>Viridiplantae</taxon>
        <taxon>Streptophyta</taxon>
        <taxon>Embryophyta</taxon>
        <taxon>Tracheophyta</taxon>
        <taxon>Spermatophyta</taxon>
        <taxon>Magnoliopsida</taxon>
        <taxon>eudicotyledons</taxon>
        <taxon>Gunneridae</taxon>
        <taxon>Pentapetalae</taxon>
        <taxon>rosids</taxon>
        <taxon>fabids</taxon>
        <taxon>Fagales</taxon>
        <taxon>Betulaceae</taxon>
        <taxon>Carpinus</taxon>
    </lineage>
</organism>
<comment type="subcellular location">
    <subcellularLocation>
        <location evidence="1">Membrane</location>
        <topology evidence="1">Multi-pass membrane protein</topology>
    </subcellularLocation>
</comment>
<feature type="transmembrane region" description="Helical" evidence="6">
    <location>
        <begin position="170"/>
        <end position="190"/>
    </location>
</feature>
<protein>
    <recommendedName>
        <fullName evidence="9">Nucleobase-ascorbate transporter 2</fullName>
    </recommendedName>
</protein>
<feature type="transmembrane region" description="Helical" evidence="6">
    <location>
        <begin position="130"/>
        <end position="150"/>
    </location>
</feature>
<evidence type="ECO:0000256" key="3">
    <source>
        <dbReference type="ARBA" id="ARBA00022692"/>
    </source>
</evidence>
<evidence type="ECO:0008006" key="9">
    <source>
        <dbReference type="Google" id="ProtNLM"/>
    </source>
</evidence>
<dbReference type="OrthoDB" id="1641903at2759"/>
<evidence type="ECO:0000313" key="7">
    <source>
        <dbReference type="EMBL" id="KAE7995871.1"/>
    </source>
</evidence>